<reference evidence="7" key="1">
    <citation type="submission" date="2021-11" db="EMBL/GenBank/DDBJ databases">
        <authorList>
            <consortium name="Genoscope - CEA"/>
            <person name="William W."/>
        </authorList>
    </citation>
    <scope>NUCLEOTIDE SEQUENCE</scope>
</reference>
<accession>A0A8J2X236</accession>
<feature type="region of interest" description="Disordered" evidence="5">
    <location>
        <begin position="145"/>
        <end position="201"/>
    </location>
</feature>
<protein>
    <recommendedName>
        <fullName evidence="6">Bromodomain associated domain-containing protein</fullName>
    </recommendedName>
</protein>
<sequence length="201" mass="21517">MAQQPTSQSLARDACIVAAARIARERGFAAADEGALEALADVVRASVRALARRAAANARHATRSELALNDVLSALKQSPANRVAWQELRDFFFPREGHGWRLPAQPGSTLPAPKRSSRYGVLGAGATTTRRAHVPAFLPPFPEKVLAADAPPKKRKRGAEDDARDAEALQLALNRIASPPPREDGGALPLQERLDRAKASA</sequence>
<dbReference type="Pfam" id="PF07524">
    <property type="entry name" value="Bromo_TP"/>
    <property type="match status" value="1"/>
</dbReference>
<dbReference type="InterPro" id="IPR006565">
    <property type="entry name" value="BTP"/>
</dbReference>
<keyword evidence="4" id="KW-0539">Nucleus</keyword>
<keyword evidence="3" id="KW-0804">Transcription</keyword>
<dbReference type="Proteomes" id="UP000789595">
    <property type="component" value="Unassembled WGS sequence"/>
</dbReference>
<dbReference type="GO" id="GO:0006367">
    <property type="term" value="P:transcription initiation at RNA polymerase II promoter"/>
    <property type="evidence" value="ECO:0007669"/>
    <property type="project" value="TreeGrafter"/>
</dbReference>
<evidence type="ECO:0000256" key="2">
    <source>
        <dbReference type="ARBA" id="ARBA00023015"/>
    </source>
</evidence>
<dbReference type="InterPro" id="IPR009072">
    <property type="entry name" value="Histone-fold"/>
</dbReference>
<feature type="domain" description="Bromodomain associated" evidence="6">
    <location>
        <begin position="9"/>
        <end position="76"/>
    </location>
</feature>
<evidence type="ECO:0000256" key="3">
    <source>
        <dbReference type="ARBA" id="ARBA00023163"/>
    </source>
</evidence>
<comment type="subcellular location">
    <subcellularLocation>
        <location evidence="1">Nucleus</location>
    </subcellularLocation>
</comment>
<dbReference type="GO" id="GO:0005669">
    <property type="term" value="C:transcription factor TFIID complex"/>
    <property type="evidence" value="ECO:0007669"/>
    <property type="project" value="InterPro"/>
</dbReference>
<keyword evidence="8" id="KW-1185">Reference proteome</keyword>
<dbReference type="SUPFAM" id="SSF47113">
    <property type="entry name" value="Histone-fold"/>
    <property type="match status" value="1"/>
</dbReference>
<keyword evidence="2" id="KW-0805">Transcription regulation</keyword>
<dbReference type="PANTHER" id="PTHR46469">
    <property type="entry name" value="TRANSCRIPTION INITIATION FACTOR TFIID SUBUNIT 8"/>
    <property type="match status" value="1"/>
</dbReference>
<dbReference type="AlphaFoldDB" id="A0A8J2X236"/>
<evidence type="ECO:0000256" key="5">
    <source>
        <dbReference type="SAM" id="MobiDB-lite"/>
    </source>
</evidence>
<dbReference type="InterPro" id="IPR037818">
    <property type="entry name" value="TAF8"/>
</dbReference>
<evidence type="ECO:0000256" key="1">
    <source>
        <dbReference type="ARBA" id="ARBA00004123"/>
    </source>
</evidence>
<dbReference type="GO" id="GO:0046982">
    <property type="term" value="F:protein heterodimerization activity"/>
    <property type="evidence" value="ECO:0007669"/>
    <property type="project" value="InterPro"/>
</dbReference>
<evidence type="ECO:0000259" key="6">
    <source>
        <dbReference type="Pfam" id="PF07524"/>
    </source>
</evidence>
<dbReference type="EMBL" id="CAKKNE010000003">
    <property type="protein sequence ID" value="CAH0371171.1"/>
    <property type="molecule type" value="Genomic_DNA"/>
</dbReference>
<evidence type="ECO:0000313" key="8">
    <source>
        <dbReference type="Proteomes" id="UP000789595"/>
    </source>
</evidence>
<evidence type="ECO:0000313" key="7">
    <source>
        <dbReference type="EMBL" id="CAH0371171.1"/>
    </source>
</evidence>
<name>A0A8J2X236_9STRA</name>
<proteinExistence type="predicted"/>
<feature type="compositionally biased region" description="Basic and acidic residues" evidence="5">
    <location>
        <begin position="192"/>
        <end position="201"/>
    </location>
</feature>
<comment type="caution">
    <text evidence="7">The sequence shown here is derived from an EMBL/GenBank/DDBJ whole genome shotgun (WGS) entry which is preliminary data.</text>
</comment>
<evidence type="ECO:0000256" key="4">
    <source>
        <dbReference type="ARBA" id="ARBA00023242"/>
    </source>
</evidence>
<organism evidence="7 8">
    <name type="scientific">Pelagomonas calceolata</name>
    <dbReference type="NCBI Taxonomy" id="35677"/>
    <lineage>
        <taxon>Eukaryota</taxon>
        <taxon>Sar</taxon>
        <taxon>Stramenopiles</taxon>
        <taxon>Ochrophyta</taxon>
        <taxon>Pelagophyceae</taxon>
        <taxon>Pelagomonadales</taxon>
        <taxon>Pelagomonadaceae</taxon>
        <taxon>Pelagomonas</taxon>
    </lineage>
</organism>
<dbReference type="PANTHER" id="PTHR46469:SF1">
    <property type="entry name" value="TRANSCRIPTION INITIATION FACTOR TFIID SUBUNIT 8"/>
    <property type="match status" value="1"/>
</dbReference>
<gene>
    <name evidence="7" type="ORF">PECAL_3P11010</name>
</gene>
<feature type="compositionally biased region" description="Basic and acidic residues" evidence="5">
    <location>
        <begin position="158"/>
        <end position="167"/>
    </location>
</feature>
<dbReference type="Gene3D" id="1.10.20.10">
    <property type="entry name" value="Histone, subunit A"/>
    <property type="match status" value="1"/>
</dbReference>